<dbReference type="EMBL" id="JAUTXU010000052">
    <property type="protein sequence ID" value="KAK3714917.1"/>
    <property type="molecule type" value="Genomic_DNA"/>
</dbReference>
<keyword evidence="2" id="KW-1185">Reference proteome</keyword>
<dbReference type="Proteomes" id="UP001281147">
    <property type="component" value="Unassembled WGS sequence"/>
</dbReference>
<name>A0ACC3ND93_9PEZI</name>
<organism evidence="1 2">
    <name type="scientific">Vermiconidia calcicola</name>
    <dbReference type="NCBI Taxonomy" id="1690605"/>
    <lineage>
        <taxon>Eukaryota</taxon>
        <taxon>Fungi</taxon>
        <taxon>Dikarya</taxon>
        <taxon>Ascomycota</taxon>
        <taxon>Pezizomycotina</taxon>
        <taxon>Dothideomycetes</taxon>
        <taxon>Dothideomycetidae</taxon>
        <taxon>Mycosphaerellales</taxon>
        <taxon>Extremaceae</taxon>
        <taxon>Vermiconidia</taxon>
    </lineage>
</organism>
<accession>A0ACC3ND93</accession>
<sequence>MTTKGDLAAKCVATTGDTFCTSIPDSHAGRRSEPRPNRFCQAQFSGDGTSIVTESADRCIRTFVLPENLLDETTELHSLSAYCSIQSPSVVSSLALYPHFNLQDTSTTVFLSGSTDLPITLTNAVHDGIVHAKYPLVHPSTEAYLGPNSLAWGREGTNFVAGSKNQIAVFDASYDGSGPVVTHKTAAGRKQNKLYGGVSVLGCRGIVMALSIRSDGILAAGTTEREIGLYANEGSGECLTSFSVAADLGGLNPMEGTGVMQLAWSPDGTYLLAAERQSTGIHVYDMRNTLRRVSWLSGRQAHTTQRLGIDVVPTATGYEVWAGGTDGCVRTWEHPGFLEGEQAPDAVMKVHDTSVSGAVWHPGGAVLATCSGQSNGKPDEPSTDDDNVTVDVDVEVRPPNNTLSIWTL</sequence>
<comment type="caution">
    <text evidence="1">The sequence shown here is derived from an EMBL/GenBank/DDBJ whole genome shotgun (WGS) entry which is preliminary data.</text>
</comment>
<reference evidence="1" key="1">
    <citation type="submission" date="2023-07" db="EMBL/GenBank/DDBJ databases">
        <title>Black Yeasts Isolated from many extreme environments.</title>
        <authorList>
            <person name="Coleine C."/>
            <person name="Stajich J.E."/>
            <person name="Selbmann L."/>
        </authorList>
    </citation>
    <scope>NUCLEOTIDE SEQUENCE</scope>
    <source>
        <strain evidence="1">CCFEE 5714</strain>
    </source>
</reference>
<evidence type="ECO:0000313" key="2">
    <source>
        <dbReference type="Proteomes" id="UP001281147"/>
    </source>
</evidence>
<proteinExistence type="predicted"/>
<evidence type="ECO:0000313" key="1">
    <source>
        <dbReference type="EMBL" id="KAK3714917.1"/>
    </source>
</evidence>
<protein>
    <submittedName>
        <fullName evidence="1">Uncharacterized protein</fullName>
    </submittedName>
</protein>
<gene>
    <name evidence="1" type="ORF">LTR37_007407</name>
</gene>